<organism evidence="1 2">
    <name type="scientific">Xenoophorus captivus</name>
    <dbReference type="NCBI Taxonomy" id="1517983"/>
    <lineage>
        <taxon>Eukaryota</taxon>
        <taxon>Metazoa</taxon>
        <taxon>Chordata</taxon>
        <taxon>Craniata</taxon>
        <taxon>Vertebrata</taxon>
        <taxon>Euteleostomi</taxon>
        <taxon>Actinopterygii</taxon>
        <taxon>Neopterygii</taxon>
        <taxon>Teleostei</taxon>
        <taxon>Neoteleostei</taxon>
        <taxon>Acanthomorphata</taxon>
        <taxon>Ovalentaria</taxon>
        <taxon>Atherinomorphae</taxon>
        <taxon>Cyprinodontiformes</taxon>
        <taxon>Goodeidae</taxon>
        <taxon>Xenoophorus</taxon>
    </lineage>
</organism>
<reference evidence="1 2" key="1">
    <citation type="submission" date="2021-06" db="EMBL/GenBank/DDBJ databases">
        <authorList>
            <person name="Palmer J.M."/>
        </authorList>
    </citation>
    <scope>NUCLEOTIDE SEQUENCE [LARGE SCALE GENOMIC DNA]</scope>
    <source>
        <strain evidence="1 2">XC_2019</strain>
        <tissue evidence="1">Muscle</tissue>
    </source>
</reference>
<dbReference type="Proteomes" id="UP001434883">
    <property type="component" value="Unassembled WGS sequence"/>
</dbReference>
<accession>A0ABV0RVZ4</accession>
<proteinExistence type="predicted"/>
<sequence length="69" mass="7939">MQKGYKEKHDLVVVYCSDESYDGDEQQEDAHCYDAADDMDARHQAETLPPCCNCNEQEPNQLESQKERG</sequence>
<protein>
    <submittedName>
        <fullName evidence="1">Uncharacterized protein</fullName>
    </submittedName>
</protein>
<comment type="caution">
    <text evidence="1">The sequence shown here is derived from an EMBL/GenBank/DDBJ whole genome shotgun (WGS) entry which is preliminary data.</text>
</comment>
<evidence type="ECO:0000313" key="2">
    <source>
        <dbReference type="Proteomes" id="UP001434883"/>
    </source>
</evidence>
<gene>
    <name evidence="1" type="ORF">XENOCAPTIV_031037</name>
</gene>
<name>A0ABV0RVZ4_9TELE</name>
<keyword evidence="2" id="KW-1185">Reference proteome</keyword>
<dbReference type="EMBL" id="JAHRIN010059813">
    <property type="protein sequence ID" value="MEQ2212462.1"/>
    <property type="molecule type" value="Genomic_DNA"/>
</dbReference>
<evidence type="ECO:0000313" key="1">
    <source>
        <dbReference type="EMBL" id="MEQ2212462.1"/>
    </source>
</evidence>